<comment type="caution">
    <text evidence="2">The sequence shown here is derived from an EMBL/GenBank/DDBJ whole genome shotgun (WGS) entry which is preliminary data.</text>
</comment>
<evidence type="ECO:0000313" key="2">
    <source>
        <dbReference type="EMBL" id="KAK6543082.1"/>
    </source>
</evidence>
<keyword evidence="3" id="KW-1185">Reference proteome</keyword>
<feature type="compositionally biased region" description="Polar residues" evidence="1">
    <location>
        <begin position="219"/>
        <end position="231"/>
    </location>
</feature>
<dbReference type="EMBL" id="JAVHJO010000002">
    <property type="protein sequence ID" value="KAK6543082.1"/>
    <property type="molecule type" value="Genomic_DNA"/>
</dbReference>
<feature type="compositionally biased region" description="Low complexity" evidence="1">
    <location>
        <begin position="202"/>
        <end position="218"/>
    </location>
</feature>
<gene>
    <name evidence="2" type="ORF">TWF694_007005</name>
</gene>
<feature type="region of interest" description="Disordered" evidence="1">
    <location>
        <begin position="1"/>
        <end position="120"/>
    </location>
</feature>
<feature type="compositionally biased region" description="Polar residues" evidence="1">
    <location>
        <begin position="155"/>
        <end position="187"/>
    </location>
</feature>
<name>A0AAV9XQ96_9PEZI</name>
<organism evidence="2 3">
    <name type="scientific">Orbilia ellipsospora</name>
    <dbReference type="NCBI Taxonomy" id="2528407"/>
    <lineage>
        <taxon>Eukaryota</taxon>
        <taxon>Fungi</taxon>
        <taxon>Dikarya</taxon>
        <taxon>Ascomycota</taxon>
        <taxon>Pezizomycotina</taxon>
        <taxon>Orbiliomycetes</taxon>
        <taxon>Orbiliales</taxon>
        <taxon>Orbiliaceae</taxon>
        <taxon>Orbilia</taxon>
    </lineage>
</organism>
<sequence length="401" mass="43897">MGRSRSRSRTRNKGDYDDDNRSSSHHKSREQSRGVDDEESLTKEERRARRHQRRKEQEESAEYASRGGYDNSSSGYPSVPGGFDYQQQPYGGGAAPYPETPQETHASYSERGTDYQQSSYPADSYAASQYAGGYTAPVVPAGATEYGPATYQDYSAHSQSQGYSQETQSYDTSHQTSTGYYQESSHTSPPPAVPYGPPAAPYPTDEYATTTEHYAATTGQYGDQTYNTSSGYAAPQPPYPTEHGDDAAARSSSQGYYGGTPAHDYQSGYAAPPTGYSEVPRNPSTHNYNPRPEPSGPLPQAEPSFQMGPPAASYEERWQPTAAPEKEKLSIFRSFRTGLHNAVRDLASTTKLAAHSGVHSDGNCTDPDHFHSDNRFESFASPHPGNSIKWFVDGIIVSFVT</sequence>
<accession>A0AAV9XQ96</accession>
<dbReference type="Proteomes" id="UP001365542">
    <property type="component" value="Unassembled WGS sequence"/>
</dbReference>
<reference evidence="2 3" key="1">
    <citation type="submission" date="2019-10" db="EMBL/GenBank/DDBJ databases">
        <authorList>
            <person name="Palmer J.M."/>
        </authorList>
    </citation>
    <scope>NUCLEOTIDE SEQUENCE [LARGE SCALE GENOMIC DNA]</scope>
    <source>
        <strain evidence="2 3">TWF694</strain>
    </source>
</reference>
<dbReference type="AlphaFoldDB" id="A0AAV9XQ96"/>
<feature type="compositionally biased region" description="Basic residues" evidence="1">
    <location>
        <begin position="1"/>
        <end position="11"/>
    </location>
</feature>
<feature type="compositionally biased region" description="Pro residues" evidence="1">
    <location>
        <begin position="188"/>
        <end position="201"/>
    </location>
</feature>
<protein>
    <submittedName>
        <fullName evidence="2">Uncharacterized protein</fullName>
    </submittedName>
</protein>
<evidence type="ECO:0000313" key="3">
    <source>
        <dbReference type="Proteomes" id="UP001365542"/>
    </source>
</evidence>
<evidence type="ECO:0000256" key="1">
    <source>
        <dbReference type="SAM" id="MobiDB-lite"/>
    </source>
</evidence>
<proteinExistence type="predicted"/>
<feature type="compositionally biased region" description="Basic and acidic residues" evidence="1">
    <location>
        <begin position="12"/>
        <end position="22"/>
    </location>
</feature>
<feature type="compositionally biased region" description="Basic and acidic residues" evidence="1">
    <location>
        <begin position="29"/>
        <end position="47"/>
    </location>
</feature>
<feature type="region of interest" description="Disordered" evidence="1">
    <location>
        <begin position="155"/>
        <end position="317"/>
    </location>
</feature>